<dbReference type="EMBL" id="CAJNOQ010001645">
    <property type="protein sequence ID" value="CAF0909308.1"/>
    <property type="molecule type" value="Genomic_DNA"/>
</dbReference>
<proteinExistence type="inferred from homology"/>
<gene>
    <name evidence="10" type="ORF">GPM918_LOCUS9059</name>
    <name evidence="11" type="ORF">SRO942_LOCUS9060</name>
</gene>
<evidence type="ECO:0000256" key="8">
    <source>
        <dbReference type="SAM" id="Phobius"/>
    </source>
</evidence>
<evidence type="ECO:0000313" key="12">
    <source>
        <dbReference type="Proteomes" id="UP000663829"/>
    </source>
</evidence>
<evidence type="ECO:0000256" key="7">
    <source>
        <dbReference type="ARBA" id="ARBA00023180"/>
    </source>
</evidence>
<reference evidence="10" key="1">
    <citation type="submission" date="2021-02" db="EMBL/GenBank/DDBJ databases">
        <authorList>
            <person name="Nowell W R."/>
        </authorList>
    </citation>
    <scope>NUCLEOTIDE SEQUENCE</scope>
</reference>
<evidence type="ECO:0000313" key="11">
    <source>
        <dbReference type="EMBL" id="CAF3690655.1"/>
    </source>
</evidence>
<accession>A0A814A5V1</accession>
<feature type="domain" description="TM2" evidence="9">
    <location>
        <begin position="136"/>
        <end position="179"/>
    </location>
</feature>
<comment type="similarity">
    <text evidence="2">Belongs to the TM2 family.</text>
</comment>
<evidence type="ECO:0000313" key="10">
    <source>
        <dbReference type="EMBL" id="CAF0909308.1"/>
    </source>
</evidence>
<dbReference type="OrthoDB" id="10257855at2759"/>
<evidence type="ECO:0000259" key="9">
    <source>
        <dbReference type="Pfam" id="PF05154"/>
    </source>
</evidence>
<keyword evidence="4" id="KW-0732">Signal</keyword>
<evidence type="ECO:0000256" key="4">
    <source>
        <dbReference type="ARBA" id="ARBA00022729"/>
    </source>
</evidence>
<comment type="caution">
    <text evidence="10">The sequence shown here is derived from an EMBL/GenBank/DDBJ whole genome shotgun (WGS) entry which is preliminary data.</text>
</comment>
<sequence>MLTMLRFLFGNGEYEKCLHIGLIYCQDVPVECLDCLLEVDCVYGQIISTKCIMLNGTCLVSSTSSMKVREFEKNYTCRYCYQVPLDNHTCTPYLQCKKNDYYQSNCTIDSNILCLGSRTFYRNVECSFTSGYRTRTVFILSVLLGGFGVDRFYLGQVKEGFGKIFSFGGLGVWTLIDSILIACGYLTPEDGSVYITT</sequence>
<evidence type="ECO:0000256" key="2">
    <source>
        <dbReference type="ARBA" id="ARBA00008284"/>
    </source>
</evidence>
<dbReference type="Proteomes" id="UP000663829">
    <property type="component" value="Unassembled WGS sequence"/>
</dbReference>
<evidence type="ECO:0000256" key="5">
    <source>
        <dbReference type="ARBA" id="ARBA00022989"/>
    </source>
</evidence>
<keyword evidence="7" id="KW-0325">Glycoprotein</keyword>
<keyword evidence="5 8" id="KW-1133">Transmembrane helix</keyword>
<dbReference type="InterPro" id="IPR050932">
    <property type="entry name" value="TM2D1-3-like"/>
</dbReference>
<dbReference type="PANTHER" id="PTHR21016:SF7">
    <property type="entry name" value="TM2 DOMAIN-CONTAINING PROTEIN 3"/>
    <property type="match status" value="1"/>
</dbReference>
<dbReference type="AlphaFoldDB" id="A0A814A5V1"/>
<organism evidence="10 12">
    <name type="scientific">Didymodactylos carnosus</name>
    <dbReference type="NCBI Taxonomy" id="1234261"/>
    <lineage>
        <taxon>Eukaryota</taxon>
        <taxon>Metazoa</taxon>
        <taxon>Spiralia</taxon>
        <taxon>Gnathifera</taxon>
        <taxon>Rotifera</taxon>
        <taxon>Eurotatoria</taxon>
        <taxon>Bdelloidea</taxon>
        <taxon>Philodinida</taxon>
        <taxon>Philodinidae</taxon>
        <taxon>Didymodactylos</taxon>
    </lineage>
</organism>
<feature type="transmembrane region" description="Helical" evidence="8">
    <location>
        <begin position="136"/>
        <end position="153"/>
    </location>
</feature>
<keyword evidence="6 8" id="KW-0472">Membrane</keyword>
<name>A0A814A5V1_9BILA</name>
<comment type="subcellular location">
    <subcellularLocation>
        <location evidence="1">Membrane</location>
        <topology evidence="1">Multi-pass membrane protein</topology>
    </subcellularLocation>
</comment>
<protein>
    <recommendedName>
        <fullName evidence="9">TM2 domain-containing protein</fullName>
    </recommendedName>
</protein>
<feature type="transmembrane region" description="Helical" evidence="8">
    <location>
        <begin position="165"/>
        <end position="187"/>
    </location>
</feature>
<evidence type="ECO:0000256" key="3">
    <source>
        <dbReference type="ARBA" id="ARBA00022692"/>
    </source>
</evidence>
<keyword evidence="12" id="KW-1185">Reference proteome</keyword>
<evidence type="ECO:0000256" key="1">
    <source>
        <dbReference type="ARBA" id="ARBA00004141"/>
    </source>
</evidence>
<dbReference type="Proteomes" id="UP000681722">
    <property type="component" value="Unassembled WGS sequence"/>
</dbReference>
<dbReference type="GO" id="GO:0016020">
    <property type="term" value="C:membrane"/>
    <property type="evidence" value="ECO:0007669"/>
    <property type="project" value="UniProtKB-SubCell"/>
</dbReference>
<dbReference type="InterPro" id="IPR007829">
    <property type="entry name" value="TM2"/>
</dbReference>
<dbReference type="Pfam" id="PF05154">
    <property type="entry name" value="TM2"/>
    <property type="match status" value="1"/>
</dbReference>
<evidence type="ECO:0000256" key="6">
    <source>
        <dbReference type="ARBA" id="ARBA00023136"/>
    </source>
</evidence>
<dbReference type="EMBL" id="CAJOBC010001645">
    <property type="protein sequence ID" value="CAF3690655.1"/>
    <property type="molecule type" value="Genomic_DNA"/>
</dbReference>
<keyword evidence="3 8" id="KW-0812">Transmembrane</keyword>
<dbReference type="PANTHER" id="PTHR21016">
    <property type="entry name" value="BETA-AMYLOID BINDING PROTEIN-RELATED"/>
    <property type="match status" value="1"/>
</dbReference>